<protein>
    <submittedName>
        <fullName evidence="2">(apollo) hypothetical protein</fullName>
    </submittedName>
</protein>
<feature type="region of interest" description="Disordered" evidence="1">
    <location>
        <begin position="1"/>
        <end position="48"/>
    </location>
</feature>
<keyword evidence="3" id="KW-1185">Reference proteome</keyword>
<name>A0A8S3XXB7_PARAO</name>
<gene>
    <name evidence="2" type="ORF">PAPOLLO_LOCUS21679</name>
</gene>
<dbReference type="AlphaFoldDB" id="A0A8S3XXB7"/>
<reference evidence="2" key="1">
    <citation type="submission" date="2021-04" db="EMBL/GenBank/DDBJ databases">
        <authorList>
            <person name="Tunstrom K."/>
        </authorList>
    </citation>
    <scope>NUCLEOTIDE SEQUENCE</scope>
</reference>
<comment type="caution">
    <text evidence="2">The sequence shown here is derived from an EMBL/GenBank/DDBJ whole genome shotgun (WGS) entry which is preliminary data.</text>
</comment>
<organism evidence="2 3">
    <name type="scientific">Parnassius apollo</name>
    <name type="common">Apollo butterfly</name>
    <name type="synonym">Papilio apollo</name>
    <dbReference type="NCBI Taxonomy" id="110799"/>
    <lineage>
        <taxon>Eukaryota</taxon>
        <taxon>Metazoa</taxon>
        <taxon>Ecdysozoa</taxon>
        <taxon>Arthropoda</taxon>
        <taxon>Hexapoda</taxon>
        <taxon>Insecta</taxon>
        <taxon>Pterygota</taxon>
        <taxon>Neoptera</taxon>
        <taxon>Endopterygota</taxon>
        <taxon>Lepidoptera</taxon>
        <taxon>Glossata</taxon>
        <taxon>Ditrysia</taxon>
        <taxon>Papilionoidea</taxon>
        <taxon>Papilionidae</taxon>
        <taxon>Parnassiinae</taxon>
        <taxon>Parnassini</taxon>
        <taxon>Parnassius</taxon>
        <taxon>Parnassius</taxon>
    </lineage>
</organism>
<sequence>MPLPMNENSDSEPENVYVRPQIDFDSNTSPAHSHNEFDCESSSAPSIESSLENLNLDSSFDDNPVDTQYEPEEEALLDTVPLTPILQEIRESNYENIPSNIPSLPSNIPCIFNTSHIYYSTII</sequence>
<evidence type="ECO:0000313" key="2">
    <source>
        <dbReference type="EMBL" id="CAG5039715.1"/>
    </source>
</evidence>
<proteinExistence type="predicted"/>
<accession>A0A8S3XXB7</accession>
<dbReference type="Proteomes" id="UP000691718">
    <property type="component" value="Unassembled WGS sequence"/>
</dbReference>
<dbReference type="EMBL" id="CAJQZP010001332">
    <property type="protein sequence ID" value="CAG5039715.1"/>
    <property type="molecule type" value="Genomic_DNA"/>
</dbReference>
<evidence type="ECO:0000256" key="1">
    <source>
        <dbReference type="SAM" id="MobiDB-lite"/>
    </source>
</evidence>
<evidence type="ECO:0000313" key="3">
    <source>
        <dbReference type="Proteomes" id="UP000691718"/>
    </source>
</evidence>